<dbReference type="InterPro" id="IPR013785">
    <property type="entry name" value="Aldolase_TIM"/>
</dbReference>
<evidence type="ECO:0000256" key="1">
    <source>
        <dbReference type="ARBA" id="ARBA00001255"/>
    </source>
</evidence>
<dbReference type="CDD" id="cd14792">
    <property type="entry name" value="GH27"/>
    <property type="match status" value="1"/>
</dbReference>
<keyword evidence="6 7" id="KW-0326">Glycosidase</keyword>
<name>A0A7S2G8D6_9STRA</name>
<protein>
    <recommendedName>
        <fullName evidence="3 7">Alpha-galactosidase</fullName>
        <ecNumber evidence="3 7">3.2.1.22</ecNumber>
    </recommendedName>
    <alternativeName>
        <fullName evidence="7">Melibiase</fullName>
    </alternativeName>
</protein>
<keyword evidence="4 8" id="KW-0732">Signal</keyword>
<dbReference type="Gene3D" id="2.60.40.1180">
    <property type="entry name" value="Golgi alpha-mannosidase II"/>
    <property type="match status" value="1"/>
</dbReference>
<dbReference type="SUPFAM" id="SSF51445">
    <property type="entry name" value="(Trans)glycosidases"/>
    <property type="match status" value="1"/>
</dbReference>
<dbReference type="Pfam" id="PF16499">
    <property type="entry name" value="Melibiase_2"/>
    <property type="match status" value="1"/>
</dbReference>
<sequence>MKTATVVLALAFGVASGLDNGLGRTPPMGWRSWNLYGADVNQTLIEGIMEGMVSKARLVDGVPTSLCDLGYCDVGLDDNWQECGSYGPDEWTYHNELGAPVVNHEVFPDFIAMTNKAHELGLTSGWYGNNCICSDSCGDRDDNKEESGVACYQGDVNALYQFGFDAVKLDGCGAQRDLDLWADLINATGKAIMIENCHWGETVPTEDWCPWNFYRTSGDVRASYESILSNLATVTEFAEAGLSKPGCWAYPDMLEVGCQHGPGGASDPGLTMEETRTHFGAWSIVSSPLTLSHDVNNDTVMDQIWDYIANPEAIAVNQAWAGHSGSPFSTSGAIQVRSFKDADGKAQTVKTADSQYLYKPMKEDGSQIAVLLMNQMDSDSQDLTVNFSDVPGLSCTTCAVRCIWGRKDLGTYTDSFTFESVNAHDAAFLMISSAEQA</sequence>
<dbReference type="SUPFAM" id="SSF51011">
    <property type="entry name" value="Glycosyl hydrolase domain"/>
    <property type="match status" value="1"/>
</dbReference>
<evidence type="ECO:0000313" key="10">
    <source>
        <dbReference type="EMBL" id="CAD9436117.1"/>
    </source>
</evidence>
<gene>
    <name evidence="10" type="ORF">FPAR1323_LOCUS13579</name>
</gene>
<evidence type="ECO:0000256" key="2">
    <source>
        <dbReference type="ARBA" id="ARBA00009743"/>
    </source>
</evidence>
<dbReference type="InterPro" id="IPR017853">
    <property type="entry name" value="GH"/>
</dbReference>
<evidence type="ECO:0000256" key="5">
    <source>
        <dbReference type="ARBA" id="ARBA00022801"/>
    </source>
</evidence>
<accession>A0A7S2G8D6</accession>
<comment type="catalytic activity">
    <reaction evidence="1 7">
        <text>Hydrolysis of terminal, non-reducing alpha-D-galactose residues in alpha-D-galactosides, including galactose oligosaccharides, galactomannans and galactolipids.</text>
        <dbReference type="EC" id="3.2.1.22"/>
    </reaction>
</comment>
<evidence type="ECO:0000256" key="8">
    <source>
        <dbReference type="SAM" id="SignalP"/>
    </source>
</evidence>
<feature type="chain" id="PRO_5030589195" description="Alpha-galactosidase" evidence="8">
    <location>
        <begin position="18"/>
        <end position="437"/>
    </location>
</feature>
<proteinExistence type="inferred from homology"/>
<keyword evidence="7" id="KW-1015">Disulfide bond</keyword>
<dbReference type="GO" id="GO:0004557">
    <property type="term" value="F:alpha-galactosidase activity"/>
    <property type="evidence" value="ECO:0007669"/>
    <property type="project" value="UniProtKB-EC"/>
</dbReference>
<dbReference type="InterPro" id="IPR002241">
    <property type="entry name" value="Glyco_hydro_27"/>
</dbReference>
<dbReference type="AlphaFoldDB" id="A0A7S2G8D6"/>
<dbReference type="PANTHER" id="PTHR11452">
    <property type="entry name" value="ALPHA-GALACTOSIDASE/ALPHA-N-ACETYLGALACTOSAMINIDASE"/>
    <property type="match status" value="1"/>
</dbReference>
<dbReference type="PRINTS" id="PR00740">
    <property type="entry name" value="GLHYDRLASE27"/>
</dbReference>
<dbReference type="InterPro" id="IPR013780">
    <property type="entry name" value="Glyco_hydro_b"/>
</dbReference>
<organism evidence="10">
    <name type="scientific">Florenciella parvula</name>
    <dbReference type="NCBI Taxonomy" id="236787"/>
    <lineage>
        <taxon>Eukaryota</taxon>
        <taxon>Sar</taxon>
        <taxon>Stramenopiles</taxon>
        <taxon>Ochrophyta</taxon>
        <taxon>Dictyochophyceae</taxon>
        <taxon>Florenciellales</taxon>
        <taxon>Florenciella</taxon>
    </lineage>
</organism>
<evidence type="ECO:0000259" key="9">
    <source>
        <dbReference type="Pfam" id="PF17801"/>
    </source>
</evidence>
<dbReference type="PANTHER" id="PTHR11452:SF33">
    <property type="entry name" value="ALPHA-GALACTOSIDASE 2"/>
    <property type="match status" value="1"/>
</dbReference>
<dbReference type="EMBL" id="HBGT01026092">
    <property type="protein sequence ID" value="CAD9436117.1"/>
    <property type="molecule type" value="Transcribed_RNA"/>
</dbReference>
<feature type="signal peptide" evidence="8">
    <location>
        <begin position="1"/>
        <end position="17"/>
    </location>
</feature>
<evidence type="ECO:0000256" key="6">
    <source>
        <dbReference type="ARBA" id="ARBA00023295"/>
    </source>
</evidence>
<dbReference type="EC" id="3.2.1.22" evidence="3 7"/>
<keyword evidence="5 7" id="KW-0378">Hydrolase</keyword>
<reference evidence="10" key="1">
    <citation type="submission" date="2021-01" db="EMBL/GenBank/DDBJ databases">
        <authorList>
            <person name="Corre E."/>
            <person name="Pelletier E."/>
            <person name="Niang G."/>
            <person name="Scheremetjew M."/>
            <person name="Finn R."/>
            <person name="Kale V."/>
            <person name="Holt S."/>
            <person name="Cochrane G."/>
            <person name="Meng A."/>
            <person name="Brown T."/>
            <person name="Cohen L."/>
        </authorList>
    </citation>
    <scope>NUCLEOTIDE SEQUENCE</scope>
    <source>
        <strain evidence="10">RCC1693</strain>
    </source>
</reference>
<dbReference type="InterPro" id="IPR041233">
    <property type="entry name" value="Melibiase_C"/>
</dbReference>
<feature type="domain" description="Alpha galactosidase C-terminal" evidence="9">
    <location>
        <begin position="353"/>
        <end position="430"/>
    </location>
</feature>
<dbReference type="Gene3D" id="3.20.20.70">
    <property type="entry name" value="Aldolase class I"/>
    <property type="match status" value="1"/>
</dbReference>
<evidence type="ECO:0000256" key="3">
    <source>
        <dbReference type="ARBA" id="ARBA00012755"/>
    </source>
</evidence>
<comment type="similarity">
    <text evidence="2 7">Belongs to the glycosyl hydrolase 27 family.</text>
</comment>
<evidence type="ECO:0000256" key="7">
    <source>
        <dbReference type="RuleBase" id="RU361168"/>
    </source>
</evidence>
<evidence type="ECO:0000256" key="4">
    <source>
        <dbReference type="ARBA" id="ARBA00022729"/>
    </source>
</evidence>
<dbReference type="GO" id="GO:0005975">
    <property type="term" value="P:carbohydrate metabolic process"/>
    <property type="evidence" value="ECO:0007669"/>
    <property type="project" value="InterPro"/>
</dbReference>
<dbReference type="Pfam" id="PF17801">
    <property type="entry name" value="Melibiase_C"/>
    <property type="match status" value="1"/>
</dbReference>